<sequence>MGNGVISFSTVEAAESYVETYEPGEILLYGELEAHDWNSF</sequence>
<comment type="caution">
    <text evidence="1">The sequence shown here is derived from an EMBL/GenBank/DDBJ whole genome shotgun (WGS) entry which is preliminary data.</text>
</comment>
<dbReference type="RefSeq" id="WP_328238494.1">
    <property type="nucleotide sequence ID" value="NZ_JAROAS010000043.1"/>
</dbReference>
<dbReference type="EMBL" id="JAROAS010000043">
    <property type="protein sequence ID" value="MED4129831.1"/>
    <property type="molecule type" value="Genomic_DNA"/>
</dbReference>
<gene>
    <name evidence="1" type="ORF">P5F74_16980</name>
</gene>
<reference evidence="1 2" key="1">
    <citation type="submission" date="2023-03" db="EMBL/GenBank/DDBJ databases">
        <title>Bacillus Genome Sequencing.</title>
        <authorList>
            <person name="Dunlap C."/>
        </authorList>
    </citation>
    <scope>NUCLEOTIDE SEQUENCE [LARGE SCALE GENOMIC DNA]</scope>
    <source>
        <strain evidence="1 2">B-4107</strain>
    </source>
</reference>
<protein>
    <submittedName>
        <fullName evidence="1">Uncharacterized protein</fullName>
    </submittedName>
</protein>
<name>A0ABU6NNR6_9BACI</name>
<evidence type="ECO:0000313" key="2">
    <source>
        <dbReference type="Proteomes" id="UP001341820"/>
    </source>
</evidence>
<accession>A0ABU6NNR6</accession>
<evidence type="ECO:0000313" key="1">
    <source>
        <dbReference type="EMBL" id="MED4129831.1"/>
    </source>
</evidence>
<keyword evidence="2" id="KW-1185">Reference proteome</keyword>
<organism evidence="1 2">
    <name type="scientific">Shouchella miscanthi</name>
    <dbReference type="NCBI Taxonomy" id="2598861"/>
    <lineage>
        <taxon>Bacteria</taxon>
        <taxon>Bacillati</taxon>
        <taxon>Bacillota</taxon>
        <taxon>Bacilli</taxon>
        <taxon>Bacillales</taxon>
        <taxon>Bacillaceae</taxon>
        <taxon>Shouchella</taxon>
    </lineage>
</organism>
<proteinExistence type="predicted"/>
<dbReference type="Proteomes" id="UP001341820">
    <property type="component" value="Unassembled WGS sequence"/>
</dbReference>